<dbReference type="Proteomes" id="UP000034127">
    <property type="component" value="Unassembled WGS sequence"/>
</dbReference>
<evidence type="ECO:0000313" key="2">
    <source>
        <dbReference type="Proteomes" id="UP000034127"/>
    </source>
</evidence>
<gene>
    <name evidence="1" type="ORF">UR63_C0045G0007</name>
</gene>
<proteinExistence type="predicted"/>
<sequence>MVGEKVTNTKETLAQISNRFYELVGSVTEKFPIKAILKQFPRDLLDNKDLSHIDFIKANTDPEELASQIFLNPPKVHIISRDGNNIPDIIAPKPFVITNPLPSDLEAVNRTTVIPSGIQGPGRQSLAAILDVSKRYLQAPIIDDGLISHALERQPWKQGIMMTLRLFQDELDNSSGWNDEVNNIMAINRYRGSNLTTLVGFIDSFCGYNKDALAFDELNQIKGRLLSISSKFKDKDKINDAVRSTVQECINIINLFVVN</sequence>
<dbReference type="AlphaFoldDB" id="A0A0G0B8M8"/>
<organism evidence="1 2">
    <name type="scientific">Candidatus Roizmanbacteria bacterium GW2011_GWC2_35_12</name>
    <dbReference type="NCBI Taxonomy" id="1618485"/>
    <lineage>
        <taxon>Bacteria</taxon>
        <taxon>Candidatus Roizmaniibacteriota</taxon>
    </lineage>
</organism>
<protein>
    <submittedName>
        <fullName evidence="1">Uncharacterized protein</fullName>
    </submittedName>
</protein>
<accession>A0A0G0B8M8</accession>
<reference evidence="1 2" key="1">
    <citation type="journal article" date="2015" name="Nature">
        <title>rRNA introns, odd ribosomes, and small enigmatic genomes across a large radiation of phyla.</title>
        <authorList>
            <person name="Brown C.T."/>
            <person name="Hug L.A."/>
            <person name="Thomas B.C."/>
            <person name="Sharon I."/>
            <person name="Castelle C.J."/>
            <person name="Singh A."/>
            <person name="Wilkins M.J."/>
            <person name="Williams K.H."/>
            <person name="Banfield J.F."/>
        </authorList>
    </citation>
    <scope>NUCLEOTIDE SEQUENCE [LARGE SCALE GENOMIC DNA]</scope>
</reference>
<comment type="caution">
    <text evidence="1">The sequence shown here is derived from an EMBL/GenBank/DDBJ whole genome shotgun (WGS) entry which is preliminary data.</text>
</comment>
<dbReference type="EMBL" id="LBPX01000045">
    <property type="protein sequence ID" value="KKP65734.1"/>
    <property type="molecule type" value="Genomic_DNA"/>
</dbReference>
<evidence type="ECO:0000313" key="1">
    <source>
        <dbReference type="EMBL" id="KKP65734.1"/>
    </source>
</evidence>
<name>A0A0G0B8M8_9BACT</name>